<reference evidence="2 3" key="1">
    <citation type="submission" date="2014-10" db="EMBL/GenBank/DDBJ databases">
        <title>Draft genome of anammox bacterium scalindua brodae, obtained using differential coverage binning of sequence data from two enrichment reactors.</title>
        <authorList>
            <person name="Speth D.R."/>
            <person name="Russ L."/>
            <person name="Kartal B."/>
            <person name="Op den Camp H.J."/>
            <person name="Dutilh B.E."/>
            <person name="Jetten M.S."/>
        </authorList>
    </citation>
    <scope>NUCLEOTIDE SEQUENCE [LARGE SCALE GENOMIC DNA]</scope>
    <source>
        <strain evidence="2">RU1</strain>
    </source>
</reference>
<evidence type="ECO:0000313" key="3">
    <source>
        <dbReference type="Proteomes" id="UP000030652"/>
    </source>
</evidence>
<organism evidence="2 3">
    <name type="scientific">Candidatus Scalindua brodae</name>
    <dbReference type="NCBI Taxonomy" id="237368"/>
    <lineage>
        <taxon>Bacteria</taxon>
        <taxon>Pseudomonadati</taxon>
        <taxon>Planctomycetota</taxon>
        <taxon>Candidatus Brocadiia</taxon>
        <taxon>Candidatus Brocadiales</taxon>
        <taxon>Candidatus Scalinduaceae</taxon>
        <taxon>Candidatus Scalindua</taxon>
    </lineage>
</organism>
<evidence type="ECO:0000256" key="1">
    <source>
        <dbReference type="SAM" id="MobiDB-lite"/>
    </source>
</evidence>
<sequence length="33" mass="3690">MDGEGKLKQSGSDLDKEHNGTDKFTQKKNLENP</sequence>
<proteinExistence type="predicted"/>
<name>A0A0B0EPY3_9BACT</name>
<accession>A0A0B0EPY3</accession>
<feature type="region of interest" description="Disordered" evidence="1">
    <location>
        <begin position="1"/>
        <end position="33"/>
    </location>
</feature>
<dbReference type="EMBL" id="JRYO01000095">
    <property type="protein sequence ID" value="KHE92735.1"/>
    <property type="molecule type" value="Genomic_DNA"/>
</dbReference>
<dbReference type="AlphaFoldDB" id="A0A0B0EPY3"/>
<comment type="caution">
    <text evidence="2">The sequence shown here is derived from an EMBL/GenBank/DDBJ whole genome shotgun (WGS) entry which is preliminary data.</text>
</comment>
<evidence type="ECO:0000313" key="2">
    <source>
        <dbReference type="EMBL" id="KHE92735.1"/>
    </source>
</evidence>
<dbReference type="Proteomes" id="UP000030652">
    <property type="component" value="Unassembled WGS sequence"/>
</dbReference>
<protein>
    <submittedName>
        <fullName evidence="2">Uncharacterized protein</fullName>
    </submittedName>
</protein>
<gene>
    <name evidence="2" type="ORF">SCABRO_01508</name>
</gene>